<feature type="repeat" description="NHL" evidence="6">
    <location>
        <begin position="538"/>
        <end position="581"/>
    </location>
</feature>
<evidence type="ECO:0000256" key="5">
    <source>
        <dbReference type="PROSITE-ProRule" id="PRU00175"/>
    </source>
</evidence>
<dbReference type="Pfam" id="PF13445">
    <property type="entry name" value="zf-RING_UBOX"/>
    <property type="match status" value="1"/>
</dbReference>
<gene>
    <name evidence="9" type="ORF">GEV33_006474</name>
</gene>
<dbReference type="InterPro" id="IPR027370">
    <property type="entry name" value="Znf-RING_euk"/>
</dbReference>
<organism evidence="9 10">
    <name type="scientific">Tenebrio molitor</name>
    <name type="common">Yellow mealworm beetle</name>
    <dbReference type="NCBI Taxonomy" id="7067"/>
    <lineage>
        <taxon>Eukaryota</taxon>
        <taxon>Metazoa</taxon>
        <taxon>Ecdysozoa</taxon>
        <taxon>Arthropoda</taxon>
        <taxon>Hexapoda</taxon>
        <taxon>Insecta</taxon>
        <taxon>Pterygota</taxon>
        <taxon>Neoptera</taxon>
        <taxon>Endopterygota</taxon>
        <taxon>Coleoptera</taxon>
        <taxon>Polyphaga</taxon>
        <taxon>Cucujiformia</taxon>
        <taxon>Tenebrionidae</taxon>
        <taxon>Tenebrio</taxon>
    </lineage>
</organism>
<dbReference type="InterPro" id="IPR001258">
    <property type="entry name" value="NHL_repeat"/>
</dbReference>
<dbReference type="Proteomes" id="UP000719412">
    <property type="component" value="Unassembled WGS sequence"/>
</dbReference>
<evidence type="ECO:0000256" key="7">
    <source>
        <dbReference type="SAM" id="Coils"/>
    </source>
</evidence>
<dbReference type="GO" id="GO:0061630">
    <property type="term" value="F:ubiquitin protein ligase activity"/>
    <property type="evidence" value="ECO:0007669"/>
    <property type="project" value="TreeGrafter"/>
</dbReference>
<evidence type="ECO:0000256" key="6">
    <source>
        <dbReference type="PROSITE-ProRule" id="PRU00504"/>
    </source>
</evidence>
<name>A0A8J6HL24_TENMO</name>
<dbReference type="PROSITE" id="PS51125">
    <property type="entry name" value="NHL"/>
    <property type="match status" value="3"/>
</dbReference>
<dbReference type="EMBL" id="JABDTM020021736">
    <property type="protein sequence ID" value="KAH0816317.1"/>
    <property type="molecule type" value="Genomic_DNA"/>
</dbReference>
<evidence type="ECO:0000256" key="4">
    <source>
        <dbReference type="ARBA" id="ARBA00022833"/>
    </source>
</evidence>
<dbReference type="AlphaFoldDB" id="A0A8J6HL24"/>
<evidence type="ECO:0000256" key="3">
    <source>
        <dbReference type="ARBA" id="ARBA00022771"/>
    </source>
</evidence>
<dbReference type="GO" id="GO:0000209">
    <property type="term" value="P:protein polyubiquitination"/>
    <property type="evidence" value="ECO:0007669"/>
    <property type="project" value="TreeGrafter"/>
</dbReference>
<dbReference type="InterPro" id="IPR017907">
    <property type="entry name" value="Znf_RING_CS"/>
</dbReference>
<keyword evidence="10" id="KW-1185">Reference proteome</keyword>
<dbReference type="Gene3D" id="2.120.10.30">
    <property type="entry name" value="TolB, C-terminal domain"/>
    <property type="match status" value="2"/>
</dbReference>
<keyword evidence="3 5" id="KW-0863">Zinc-finger</keyword>
<reference evidence="9" key="2">
    <citation type="submission" date="2021-08" db="EMBL/GenBank/DDBJ databases">
        <authorList>
            <person name="Eriksson T."/>
        </authorList>
    </citation>
    <scope>NUCLEOTIDE SEQUENCE</scope>
    <source>
        <strain evidence="9">Stoneville</strain>
        <tissue evidence="9">Whole head</tissue>
    </source>
</reference>
<evidence type="ECO:0000313" key="9">
    <source>
        <dbReference type="EMBL" id="KAH0816317.1"/>
    </source>
</evidence>
<dbReference type="InterPro" id="IPR001841">
    <property type="entry name" value="Znf_RING"/>
</dbReference>
<feature type="domain" description="RING-type" evidence="8">
    <location>
        <begin position="51"/>
        <end position="110"/>
    </location>
</feature>
<evidence type="ECO:0000256" key="1">
    <source>
        <dbReference type="ARBA" id="ARBA00022723"/>
    </source>
</evidence>
<reference evidence="9" key="1">
    <citation type="journal article" date="2020" name="J Insects Food Feed">
        <title>The yellow mealworm (Tenebrio molitor) genome: a resource for the emerging insects as food and feed industry.</title>
        <authorList>
            <person name="Eriksson T."/>
            <person name="Andere A."/>
            <person name="Kelstrup H."/>
            <person name="Emery V."/>
            <person name="Picard C."/>
        </authorList>
    </citation>
    <scope>NUCLEOTIDE SEQUENCE</scope>
    <source>
        <strain evidence="9">Stoneville</strain>
        <tissue evidence="9">Whole head</tissue>
    </source>
</reference>
<evidence type="ECO:0000259" key="8">
    <source>
        <dbReference type="PROSITE" id="PS50089"/>
    </source>
</evidence>
<dbReference type="PROSITE" id="PS50089">
    <property type="entry name" value="ZF_RING_2"/>
    <property type="match status" value="1"/>
</dbReference>
<sequence length="625" mass="70007">MDASQRNLTGQRTETFKKSKAVSKVQSVRLRRQQRLQRQDSIGAIEELVQCGICLEKLADPKMLPCQHTFCLNCLQSHLLAHKLLVKQQSLDSQSALSKKAAAIKCPVCQKKVELQKGVDSLNDLPKNLYIESVLKLIDGNTSPLTPKNDYRCVKCQIFSQQQGQCCQHCMQVFCNVCWNEHLTELESNLTTLVKQVDESKVRLDHKLENFESRCRQLVENIKEATLQKIELIKMDEEKVLKDVQIIMQEGKVAHDNVDDKLQELKDKLTSKSFEKSPGKVFSFMNLHKETSRLLSQVSHYGEARVIFDPDTFKLDQDTEGVYKDVGDGENVTLSRSTSSLERFEVASQHYRSRSFVPKLVWNKCPRPASAGVPPWDNRLLYIAATDTHTVLILNKDRRKLEGRLTSSEMVYPQGLAFSKTNSEIYVSDKWKHCIHVFSKNGDYLREMLSKGTGNGKVRSPDGIAMGPNEELVICDTGNDRIIVVNSLTGEHLSTIGLVNNKTMLNMPTGVAVSGDKIVVADTGNHRIKIFYMDGRKIHEFGSLGRDRGQFRSAEVVAVDTSGCILVGDGGNARVQIFGPDGTLVKIFGGSSSGDEGFGWVSGICVTPQFDIITSDSKRRCLRIF</sequence>
<dbReference type="CDD" id="cd05819">
    <property type="entry name" value="NHL"/>
    <property type="match status" value="1"/>
</dbReference>
<feature type="coiled-coil region" evidence="7">
    <location>
        <begin position="183"/>
        <end position="268"/>
    </location>
</feature>
<dbReference type="GO" id="GO:0043161">
    <property type="term" value="P:proteasome-mediated ubiquitin-dependent protein catabolic process"/>
    <property type="evidence" value="ECO:0007669"/>
    <property type="project" value="TreeGrafter"/>
</dbReference>
<dbReference type="InterPro" id="IPR011042">
    <property type="entry name" value="6-blade_b-propeller_TolB-like"/>
</dbReference>
<comment type="caution">
    <text evidence="9">The sequence shown here is derived from an EMBL/GenBank/DDBJ whole genome shotgun (WGS) entry which is preliminary data.</text>
</comment>
<feature type="repeat" description="NHL" evidence="6">
    <location>
        <begin position="505"/>
        <end position="534"/>
    </location>
</feature>
<accession>A0A8J6HL24</accession>
<dbReference type="Gene3D" id="3.30.40.10">
    <property type="entry name" value="Zinc/RING finger domain, C3HC4 (zinc finger)"/>
    <property type="match status" value="1"/>
</dbReference>
<proteinExistence type="predicted"/>
<feature type="repeat" description="NHL" evidence="6">
    <location>
        <begin position="412"/>
        <end position="441"/>
    </location>
</feature>
<keyword evidence="7" id="KW-0175">Coiled coil</keyword>
<evidence type="ECO:0000313" key="10">
    <source>
        <dbReference type="Proteomes" id="UP000719412"/>
    </source>
</evidence>
<evidence type="ECO:0000256" key="2">
    <source>
        <dbReference type="ARBA" id="ARBA00022737"/>
    </source>
</evidence>
<dbReference type="SUPFAM" id="SSF57850">
    <property type="entry name" value="RING/U-box"/>
    <property type="match status" value="1"/>
</dbReference>
<keyword evidence="2" id="KW-0677">Repeat</keyword>
<dbReference type="InterPro" id="IPR013083">
    <property type="entry name" value="Znf_RING/FYVE/PHD"/>
</dbReference>
<dbReference type="SMART" id="SM00184">
    <property type="entry name" value="RING"/>
    <property type="match status" value="1"/>
</dbReference>
<protein>
    <recommendedName>
        <fullName evidence="8">RING-type domain-containing protein</fullName>
    </recommendedName>
</protein>
<dbReference type="PANTHER" id="PTHR24104:SF20">
    <property type="entry name" value="RING-TYPE DOMAIN-CONTAINING PROTEIN"/>
    <property type="match status" value="1"/>
</dbReference>
<dbReference type="GO" id="GO:0008270">
    <property type="term" value="F:zinc ion binding"/>
    <property type="evidence" value="ECO:0007669"/>
    <property type="project" value="UniProtKB-KW"/>
</dbReference>
<dbReference type="PROSITE" id="PS00518">
    <property type="entry name" value="ZF_RING_1"/>
    <property type="match status" value="1"/>
</dbReference>
<dbReference type="InterPro" id="IPR050952">
    <property type="entry name" value="TRIM-NHL_E3_ligases"/>
</dbReference>
<keyword evidence="1" id="KW-0479">Metal-binding</keyword>
<dbReference type="SUPFAM" id="SSF101898">
    <property type="entry name" value="NHL repeat"/>
    <property type="match status" value="1"/>
</dbReference>
<dbReference type="Pfam" id="PF01436">
    <property type="entry name" value="NHL"/>
    <property type="match status" value="1"/>
</dbReference>
<dbReference type="PANTHER" id="PTHR24104">
    <property type="entry name" value="E3 UBIQUITIN-PROTEIN LIGASE NHLRC1-RELATED"/>
    <property type="match status" value="1"/>
</dbReference>
<keyword evidence="4" id="KW-0862">Zinc</keyword>